<feature type="non-terminal residue" evidence="3">
    <location>
        <position position="1"/>
    </location>
</feature>
<accession>A0A0F8ZV61</accession>
<dbReference type="GO" id="GO:0009099">
    <property type="term" value="P:L-valine biosynthetic process"/>
    <property type="evidence" value="ECO:0007669"/>
    <property type="project" value="TreeGrafter"/>
</dbReference>
<evidence type="ECO:0000256" key="1">
    <source>
        <dbReference type="ARBA" id="ARBA00007812"/>
    </source>
</evidence>
<organism evidence="3">
    <name type="scientific">marine sediment metagenome</name>
    <dbReference type="NCBI Taxonomy" id="412755"/>
    <lineage>
        <taxon>unclassified sequences</taxon>
        <taxon>metagenomes</taxon>
        <taxon>ecological metagenomes</taxon>
    </lineage>
</organism>
<dbReference type="InterPro" id="IPR012000">
    <property type="entry name" value="Thiamin_PyroP_enz_cen_dom"/>
</dbReference>
<dbReference type="GO" id="GO:0005948">
    <property type="term" value="C:acetolactate synthase complex"/>
    <property type="evidence" value="ECO:0007669"/>
    <property type="project" value="TreeGrafter"/>
</dbReference>
<evidence type="ECO:0000313" key="3">
    <source>
        <dbReference type="EMBL" id="KKK63816.1"/>
    </source>
</evidence>
<evidence type="ECO:0000259" key="2">
    <source>
        <dbReference type="Pfam" id="PF00205"/>
    </source>
</evidence>
<dbReference type="GO" id="GO:0005739">
    <property type="term" value="C:mitochondrion"/>
    <property type="evidence" value="ECO:0007669"/>
    <property type="project" value="TreeGrafter"/>
</dbReference>
<dbReference type="EMBL" id="LAZR01061319">
    <property type="protein sequence ID" value="KKK63816.1"/>
    <property type="molecule type" value="Genomic_DNA"/>
</dbReference>
<dbReference type="InterPro" id="IPR045229">
    <property type="entry name" value="TPP_enz"/>
</dbReference>
<dbReference type="GO" id="GO:0003984">
    <property type="term" value="F:acetolactate synthase activity"/>
    <property type="evidence" value="ECO:0007669"/>
    <property type="project" value="TreeGrafter"/>
</dbReference>
<name>A0A0F8ZV61_9ZZZZ</name>
<comment type="similarity">
    <text evidence="1">Belongs to the TPP enzyme family.</text>
</comment>
<dbReference type="GO" id="GO:0030976">
    <property type="term" value="F:thiamine pyrophosphate binding"/>
    <property type="evidence" value="ECO:0007669"/>
    <property type="project" value="InterPro"/>
</dbReference>
<dbReference type="AlphaFoldDB" id="A0A0F8ZV61"/>
<dbReference type="GO" id="GO:0009097">
    <property type="term" value="P:isoleucine biosynthetic process"/>
    <property type="evidence" value="ECO:0007669"/>
    <property type="project" value="TreeGrafter"/>
</dbReference>
<dbReference type="InterPro" id="IPR029035">
    <property type="entry name" value="DHS-like_NAD/FAD-binding_dom"/>
</dbReference>
<dbReference type="SUPFAM" id="SSF52467">
    <property type="entry name" value="DHS-like NAD/FAD-binding domain"/>
    <property type="match status" value="1"/>
</dbReference>
<dbReference type="GO" id="GO:0000287">
    <property type="term" value="F:magnesium ion binding"/>
    <property type="evidence" value="ECO:0007669"/>
    <property type="project" value="InterPro"/>
</dbReference>
<sequence>VPDSSTKVVLPGYRVRKRGHGRQISLAAKAINNSQKPVIYAGGGIISSNASSELRELAEKANLPVTMTLLGLGCYDQRRAERPTSNVKWQWDYRSDEFAANYLGHILHYVEGMIIDVRDKRIGKETKDEG</sequence>
<dbReference type="PANTHER" id="PTHR18968:SF13">
    <property type="entry name" value="ACETOLACTATE SYNTHASE CATALYTIC SUBUNIT, MITOCHONDRIAL"/>
    <property type="match status" value="1"/>
</dbReference>
<feature type="domain" description="Thiamine pyrophosphate enzyme central" evidence="2">
    <location>
        <begin position="25"/>
        <end position="78"/>
    </location>
</feature>
<protein>
    <recommendedName>
        <fullName evidence="2">Thiamine pyrophosphate enzyme central domain-containing protein</fullName>
    </recommendedName>
</protein>
<dbReference type="PANTHER" id="PTHR18968">
    <property type="entry name" value="THIAMINE PYROPHOSPHATE ENZYMES"/>
    <property type="match status" value="1"/>
</dbReference>
<dbReference type="Pfam" id="PF00205">
    <property type="entry name" value="TPP_enzyme_M"/>
    <property type="match status" value="1"/>
</dbReference>
<dbReference type="GO" id="GO:0050660">
    <property type="term" value="F:flavin adenine dinucleotide binding"/>
    <property type="evidence" value="ECO:0007669"/>
    <property type="project" value="TreeGrafter"/>
</dbReference>
<dbReference type="Gene3D" id="3.40.50.1220">
    <property type="entry name" value="TPP-binding domain"/>
    <property type="match status" value="1"/>
</dbReference>
<gene>
    <name evidence="3" type="ORF">LCGC14_2990500</name>
</gene>
<comment type="caution">
    <text evidence="3">The sequence shown here is derived from an EMBL/GenBank/DDBJ whole genome shotgun (WGS) entry which is preliminary data.</text>
</comment>
<reference evidence="3" key="1">
    <citation type="journal article" date="2015" name="Nature">
        <title>Complex archaea that bridge the gap between prokaryotes and eukaryotes.</title>
        <authorList>
            <person name="Spang A."/>
            <person name="Saw J.H."/>
            <person name="Jorgensen S.L."/>
            <person name="Zaremba-Niedzwiedzka K."/>
            <person name="Martijn J."/>
            <person name="Lind A.E."/>
            <person name="van Eijk R."/>
            <person name="Schleper C."/>
            <person name="Guy L."/>
            <person name="Ettema T.J."/>
        </authorList>
    </citation>
    <scope>NUCLEOTIDE SEQUENCE</scope>
</reference>
<proteinExistence type="inferred from homology"/>